<dbReference type="PANTHER" id="PTHR31087">
    <property type="match status" value="1"/>
</dbReference>
<accession>A0AAV9EH54</accession>
<comment type="similarity">
    <text evidence="1">Belongs to the LOR family.</text>
</comment>
<dbReference type="Gene3D" id="2.40.160.200">
    <property type="entry name" value="LURP1-related"/>
    <property type="match status" value="1"/>
</dbReference>
<dbReference type="Proteomes" id="UP001180020">
    <property type="component" value="Unassembled WGS sequence"/>
</dbReference>
<dbReference type="AlphaFoldDB" id="A0AAV9EH54"/>
<dbReference type="InterPro" id="IPR038595">
    <property type="entry name" value="LOR_sf"/>
</dbReference>
<reference evidence="2" key="1">
    <citation type="journal article" date="2023" name="Nat. Commun.">
        <title>Diploid and tetraploid genomes of Acorus and the evolution of monocots.</title>
        <authorList>
            <person name="Ma L."/>
            <person name="Liu K.W."/>
            <person name="Li Z."/>
            <person name="Hsiao Y.Y."/>
            <person name="Qi Y."/>
            <person name="Fu T."/>
            <person name="Tang G.D."/>
            <person name="Zhang D."/>
            <person name="Sun W.H."/>
            <person name="Liu D.K."/>
            <person name="Li Y."/>
            <person name="Chen G.Z."/>
            <person name="Liu X.D."/>
            <person name="Liao X.Y."/>
            <person name="Jiang Y.T."/>
            <person name="Yu X."/>
            <person name="Hao Y."/>
            <person name="Huang J."/>
            <person name="Zhao X.W."/>
            <person name="Ke S."/>
            <person name="Chen Y.Y."/>
            <person name="Wu W.L."/>
            <person name="Hsu J.L."/>
            <person name="Lin Y.F."/>
            <person name="Huang M.D."/>
            <person name="Li C.Y."/>
            <person name="Huang L."/>
            <person name="Wang Z.W."/>
            <person name="Zhao X."/>
            <person name="Zhong W.Y."/>
            <person name="Peng D.H."/>
            <person name="Ahmad S."/>
            <person name="Lan S."/>
            <person name="Zhang J.S."/>
            <person name="Tsai W.C."/>
            <person name="Van de Peer Y."/>
            <person name="Liu Z.J."/>
        </authorList>
    </citation>
    <scope>NUCLEOTIDE SEQUENCE</scope>
    <source>
        <strain evidence="2">CP</strain>
    </source>
</reference>
<reference evidence="2" key="2">
    <citation type="submission" date="2023-06" db="EMBL/GenBank/DDBJ databases">
        <authorList>
            <person name="Ma L."/>
            <person name="Liu K.-W."/>
            <person name="Li Z."/>
            <person name="Hsiao Y.-Y."/>
            <person name="Qi Y."/>
            <person name="Fu T."/>
            <person name="Tang G."/>
            <person name="Zhang D."/>
            <person name="Sun W.-H."/>
            <person name="Liu D.-K."/>
            <person name="Li Y."/>
            <person name="Chen G.-Z."/>
            <person name="Liu X.-D."/>
            <person name="Liao X.-Y."/>
            <person name="Jiang Y.-T."/>
            <person name="Yu X."/>
            <person name="Hao Y."/>
            <person name="Huang J."/>
            <person name="Zhao X.-W."/>
            <person name="Ke S."/>
            <person name="Chen Y.-Y."/>
            <person name="Wu W.-L."/>
            <person name="Hsu J.-L."/>
            <person name="Lin Y.-F."/>
            <person name="Huang M.-D."/>
            <person name="Li C.-Y."/>
            <person name="Huang L."/>
            <person name="Wang Z.-W."/>
            <person name="Zhao X."/>
            <person name="Zhong W.-Y."/>
            <person name="Peng D.-H."/>
            <person name="Ahmad S."/>
            <person name="Lan S."/>
            <person name="Zhang J.-S."/>
            <person name="Tsai W.-C."/>
            <person name="Van De Peer Y."/>
            <person name="Liu Z.-J."/>
        </authorList>
    </citation>
    <scope>NUCLEOTIDE SEQUENCE</scope>
    <source>
        <strain evidence="2">CP</strain>
        <tissue evidence="2">Leaves</tissue>
    </source>
</reference>
<proteinExistence type="inferred from homology"/>
<dbReference type="InterPro" id="IPR025659">
    <property type="entry name" value="Tubby-like_C"/>
</dbReference>
<evidence type="ECO:0000256" key="1">
    <source>
        <dbReference type="ARBA" id="ARBA00005437"/>
    </source>
</evidence>
<keyword evidence="3" id="KW-1185">Reference proteome</keyword>
<name>A0AAV9EH54_ACOCL</name>
<dbReference type="Pfam" id="PF04525">
    <property type="entry name" value="LOR"/>
    <property type="match status" value="1"/>
</dbReference>
<dbReference type="EMBL" id="JAUJYO010000007">
    <property type="protein sequence ID" value="KAK1312567.1"/>
    <property type="molecule type" value="Genomic_DNA"/>
</dbReference>
<protein>
    <submittedName>
        <fullName evidence="2">Protein LURP-one-related 15</fullName>
    </submittedName>
</protein>
<comment type="caution">
    <text evidence="2">The sequence shown here is derived from an EMBL/GenBank/DDBJ whole genome shotgun (WGS) entry which is preliminary data.</text>
</comment>
<evidence type="ECO:0000313" key="2">
    <source>
        <dbReference type="EMBL" id="KAK1312567.1"/>
    </source>
</evidence>
<sequence>MRCKLSSNYDRWKVYRGRSFDEKDLIFSAKRSSFFQLRTSLNVFMAANKMEKVCDFKLKGTFSEDSCTIYKGDSSTIIAQMGKKDTLKSVLLGRDTFQITVEQNVDQAFITALIIILYEIENPPPVASS</sequence>
<gene>
    <name evidence="2" type="ORF">QJS10_CPA07g01240</name>
</gene>
<evidence type="ECO:0000313" key="3">
    <source>
        <dbReference type="Proteomes" id="UP001180020"/>
    </source>
</evidence>
<dbReference type="PANTHER" id="PTHR31087:SF85">
    <property type="entry name" value="PROTEIN LURP-ONE-RELATED 7"/>
    <property type="match status" value="1"/>
</dbReference>
<dbReference type="InterPro" id="IPR007612">
    <property type="entry name" value="LOR"/>
</dbReference>
<organism evidence="2 3">
    <name type="scientific">Acorus calamus</name>
    <name type="common">Sweet flag</name>
    <dbReference type="NCBI Taxonomy" id="4465"/>
    <lineage>
        <taxon>Eukaryota</taxon>
        <taxon>Viridiplantae</taxon>
        <taxon>Streptophyta</taxon>
        <taxon>Embryophyta</taxon>
        <taxon>Tracheophyta</taxon>
        <taxon>Spermatophyta</taxon>
        <taxon>Magnoliopsida</taxon>
        <taxon>Liliopsida</taxon>
        <taxon>Acoraceae</taxon>
        <taxon>Acorus</taxon>
    </lineage>
</organism>
<dbReference type="SUPFAM" id="SSF54518">
    <property type="entry name" value="Tubby C-terminal domain-like"/>
    <property type="match status" value="1"/>
</dbReference>